<name>A0A0W0FHG9_MONRR</name>
<feature type="compositionally biased region" description="Basic and acidic residues" evidence="2">
    <location>
        <begin position="151"/>
        <end position="183"/>
    </location>
</feature>
<reference evidence="3 4" key="1">
    <citation type="submission" date="2015-12" db="EMBL/GenBank/DDBJ databases">
        <title>Draft genome sequence of Moniliophthora roreri, the causal agent of frosty pod rot of cacao.</title>
        <authorList>
            <person name="Aime M.C."/>
            <person name="Diaz-Valderrama J.R."/>
            <person name="Kijpornyongpan T."/>
            <person name="Phillips-Mora W."/>
        </authorList>
    </citation>
    <scope>NUCLEOTIDE SEQUENCE [LARGE SCALE GENOMIC DNA]</scope>
    <source>
        <strain evidence="3 4">MCA 2952</strain>
    </source>
</reference>
<keyword evidence="1" id="KW-0175">Coiled coil</keyword>
<feature type="compositionally biased region" description="Low complexity" evidence="2">
    <location>
        <begin position="386"/>
        <end position="408"/>
    </location>
</feature>
<sequence length="408" mass="46020">MKSNHAMLAEASSNTQISADSYKTAEDYPASDIPDLGGRTYPQLTCTWKDPEVLKAMALEMPILEFPAKVLEPEYPPLPVHKPSKSATLYLACMRVANSAWSQIEKEWLAAVEAQKEQLAEWKQWWVAYEGIEDRQILAWLEAVHKAKKEEKKEREHAEHTKQERVEKEQVERLRREREEHARARNTTPAAGEDDGTYETPHARWLAKGRNGASRKHARALAESLIESHKRTRVEPGSKCNNWQWWKKNPVVCKRLISTCKACRLSKIQCSFMAQVPENVAGPSKPKAHGHPKSCLVVEDSDADFSPDESAAELGRLILLEVKQMRHKINKQLDKLFGQVERLEKEAETLCHRSVQVLDVLDIVHSDGEEKEKAQPKLDKRKGKAVGESVDGSGSESGAESSAAEPED</sequence>
<evidence type="ECO:0000256" key="1">
    <source>
        <dbReference type="SAM" id="Coils"/>
    </source>
</evidence>
<evidence type="ECO:0000256" key="2">
    <source>
        <dbReference type="SAM" id="MobiDB-lite"/>
    </source>
</evidence>
<dbReference type="AlphaFoldDB" id="A0A0W0FHG9"/>
<dbReference type="Proteomes" id="UP000054988">
    <property type="component" value="Unassembled WGS sequence"/>
</dbReference>
<feature type="compositionally biased region" description="Basic and acidic residues" evidence="2">
    <location>
        <begin position="366"/>
        <end position="378"/>
    </location>
</feature>
<accession>A0A0W0FHG9</accession>
<feature type="region of interest" description="Disordered" evidence="2">
    <location>
        <begin position="151"/>
        <end position="198"/>
    </location>
</feature>
<proteinExistence type="predicted"/>
<evidence type="ECO:0000313" key="3">
    <source>
        <dbReference type="EMBL" id="KTB35788.1"/>
    </source>
</evidence>
<organism evidence="3 4">
    <name type="scientific">Moniliophthora roreri</name>
    <name type="common">Frosty pod rot fungus</name>
    <name type="synonym">Monilia roreri</name>
    <dbReference type="NCBI Taxonomy" id="221103"/>
    <lineage>
        <taxon>Eukaryota</taxon>
        <taxon>Fungi</taxon>
        <taxon>Dikarya</taxon>
        <taxon>Basidiomycota</taxon>
        <taxon>Agaricomycotina</taxon>
        <taxon>Agaricomycetes</taxon>
        <taxon>Agaricomycetidae</taxon>
        <taxon>Agaricales</taxon>
        <taxon>Marasmiineae</taxon>
        <taxon>Marasmiaceae</taxon>
        <taxon>Moniliophthora</taxon>
    </lineage>
</organism>
<evidence type="ECO:0000313" key="4">
    <source>
        <dbReference type="Proteomes" id="UP000054988"/>
    </source>
</evidence>
<feature type="coiled-coil region" evidence="1">
    <location>
        <begin position="326"/>
        <end position="353"/>
    </location>
</feature>
<dbReference type="EMBL" id="LATX01001979">
    <property type="protein sequence ID" value="KTB35788.1"/>
    <property type="molecule type" value="Genomic_DNA"/>
</dbReference>
<gene>
    <name evidence="3" type="ORF">WG66_11630</name>
</gene>
<comment type="caution">
    <text evidence="3">The sequence shown here is derived from an EMBL/GenBank/DDBJ whole genome shotgun (WGS) entry which is preliminary data.</text>
</comment>
<feature type="region of interest" description="Disordered" evidence="2">
    <location>
        <begin position="366"/>
        <end position="408"/>
    </location>
</feature>
<protein>
    <submittedName>
        <fullName evidence="3">Uncharacterized protein</fullName>
    </submittedName>
</protein>